<keyword evidence="5" id="KW-1185">Reference proteome</keyword>
<reference evidence="4 5" key="1">
    <citation type="submission" date="2023-07" db="EMBL/GenBank/DDBJ databases">
        <title>Sorghum-associated microbial communities from plants grown in Nebraska, USA.</title>
        <authorList>
            <person name="Schachtman D."/>
        </authorList>
    </citation>
    <scope>NUCLEOTIDE SEQUENCE [LARGE SCALE GENOMIC DNA]</scope>
    <source>
        <strain evidence="4 5">3773</strain>
    </source>
</reference>
<dbReference type="Gene3D" id="2.40.50.1020">
    <property type="entry name" value="LytTr DNA-binding domain"/>
    <property type="match status" value="1"/>
</dbReference>
<dbReference type="GO" id="GO:0003677">
    <property type="term" value="F:DNA binding"/>
    <property type="evidence" value="ECO:0007669"/>
    <property type="project" value="UniProtKB-KW"/>
</dbReference>
<dbReference type="PANTHER" id="PTHR37299:SF1">
    <property type="entry name" value="STAGE 0 SPORULATION PROTEIN A HOMOLOG"/>
    <property type="match status" value="1"/>
</dbReference>
<evidence type="ECO:0000259" key="2">
    <source>
        <dbReference type="PROSITE" id="PS50110"/>
    </source>
</evidence>
<evidence type="ECO:0000313" key="5">
    <source>
        <dbReference type="Proteomes" id="UP001255185"/>
    </source>
</evidence>
<feature type="domain" description="Response regulatory" evidence="2">
    <location>
        <begin position="4"/>
        <end position="115"/>
    </location>
</feature>
<comment type="caution">
    <text evidence="4">The sequence shown here is derived from an EMBL/GenBank/DDBJ whole genome shotgun (WGS) entry which is preliminary data.</text>
</comment>
<dbReference type="Pfam" id="PF04397">
    <property type="entry name" value="LytTR"/>
    <property type="match status" value="1"/>
</dbReference>
<dbReference type="SMART" id="SM00448">
    <property type="entry name" value="REC"/>
    <property type="match status" value="1"/>
</dbReference>
<dbReference type="SMART" id="SM00850">
    <property type="entry name" value="LytTR"/>
    <property type="match status" value="1"/>
</dbReference>
<proteinExistence type="predicted"/>
<dbReference type="InterPro" id="IPR007492">
    <property type="entry name" value="LytTR_DNA-bd_dom"/>
</dbReference>
<evidence type="ECO:0000256" key="1">
    <source>
        <dbReference type="PROSITE-ProRule" id="PRU00169"/>
    </source>
</evidence>
<dbReference type="Pfam" id="PF00072">
    <property type="entry name" value="Response_reg"/>
    <property type="match status" value="1"/>
</dbReference>
<accession>A0ABU1TMM5</accession>
<dbReference type="PROSITE" id="PS50930">
    <property type="entry name" value="HTH_LYTTR"/>
    <property type="match status" value="1"/>
</dbReference>
<sequence>MKIKTIIIDDEPLAIDIIKNYCDSIDDIEVIKCFTNPVEAMGFVSLNTVDLIFLDIEMPLLTGIEFIDTLKVKPLFVFTTAYPEFAVEGFELEANDYLIKPISYKRFLKAVNKIIHSFGQNLNNSTRVFSPSEPNESNSTGDRFLFVKSDYESLKIFIDDIVYIEGLKDYLKINLSDGKSVLTLSNFKNLLEKLPQNNFLRVHNSYVVNLCYINSIQRNRILIGQQRLPISETYKKQFFERIKI</sequence>
<dbReference type="InterPro" id="IPR001789">
    <property type="entry name" value="Sig_transdc_resp-reg_receiver"/>
</dbReference>
<dbReference type="EMBL" id="JAVDVI010000004">
    <property type="protein sequence ID" value="MDR6967216.1"/>
    <property type="molecule type" value="Genomic_DNA"/>
</dbReference>
<gene>
    <name evidence="4" type="ORF">J2X31_001223</name>
</gene>
<dbReference type="InterPro" id="IPR011006">
    <property type="entry name" value="CheY-like_superfamily"/>
</dbReference>
<dbReference type="PROSITE" id="PS50110">
    <property type="entry name" value="RESPONSE_REGULATORY"/>
    <property type="match status" value="1"/>
</dbReference>
<feature type="domain" description="HTH LytTR-type" evidence="3">
    <location>
        <begin position="145"/>
        <end position="244"/>
    </location>
</feature>
<feature type="modified residue" description="4-aspartylphosphate" evidence="1">
    <location>
        <position position="55"/>
    </location>
</feature>
<keyword evidence="4" id="KW-0238">DNA-binding</keyword>
<evidence type="ECO:0000313" key="4">
    <source>
        <dbReference type="EMBL" id="MDR6967216.1"/>
    </source>
</evidence>
<name>A0ABU1TMM5_9FLAO</name>
<dbReference type="SUPFAM" id="SSF52172">
    <property type="entry name" value="CheY-like"/>
    <property type="match status" value="1"/>
</dbReference>
<protein>
    <submittedName>
        <fullName evidence="4">DNA-binding LytR/AlgR family response regulator</fullName>
    </submittedName>
</protein>
<dbReference type="RefSeq" id="WP_310025237.1">
    <property type="nucleotide sequence ID" value="NZ_JAVDVI010000004.1"/>
</dbReference>
<dbReference type="Proteomes" id="UP001255185">
    <property type="component" value="Unassembled WGS sequence"/>
</dbReference>
<dbReference type="InterPro" id="IPR046947">
    <property type="entry name" value="LytR-like"/>
</dbReference>
<dbReference type="Gene3D" id="3.40.50.2300">
    <property type="match status" value="1"/>
</dbReference>
<evidence type="ECO:0000259" key="3">
    <source>
        <dbReference type="PROSITE" id="PS50930"/>
    </source>
</evidence>
<organism evidence="4 5">
    <name type="scientific">Flavobacterium arsenatis</name>
    <dbReference type="NCBI Taxonomy" id="1484332"/>
    <lineage>
        <taxon>Bacteria</taxon>
        <taxon>Pseudomonadati</taxon>
        <taxon>Bacteroidota</taxon>
        <taxon>Flavobacteriia</taxon>
        <taxon>Flavobacteriales</taxon>
        <taxon>Flavobacteriaceae</taxon>
        <taxon>Flavobacterium</taxon>
    </lineage>
</organism>
<dbReference type="PANTHER" id="PTHR37299">
    <property type="entry name" value="TRANSCRIPTIONAL REGULATOR-RELATED"/>
    <property type="match status" value="1"/>
</dbReference>
<keyword evidence="1" id="KW-0597">Phosphoprotein</keyword>